<evidence type="ECO:0000256" key="1">
    <source>
        <dbReference type="ARBA" id="ARBA00022679"/>
    </source>
</evidence>
<evidence type="ECO:0000259" key="2">
    <source>
        <dbReference type="Pfam" id="PF00534"/>
    </source>
</evidence>
<dbReference type="Pfam" id="PF00534">
    <property type="entry name" value="Glycos_transf_1"/>
    <property type="match status" value="1"/>
</dbReference>
<dbReference type="EMBL" id="BMKO01000001">
    <property type="protein sequence ID" value="GGE70090.1"/>
    <property type="molecule type" value="Genomic_DNA"/>
</dbReference>
<keyword evidence="4" id="KW-1185">Reference proteome</keyword>
<evidence type="ECO:0000313" key="3">
    <source>
        <dbReference type="EMBL" id="GGE70090.1"/>
    </source>
</evidence>
<dbReference type="SUPFAM" id="SSF53756">
    <property type="entry name" value="UDP-Glycosyltransferase/glycogen phosphorylase"/>
    <property type="match status" value="1"/>
</dbReference>
<name>A0ABQ1T1T1_9GAMM</name>
<feature type="domain" description="Glycosyl transferase family 1" evidence="2">
    <location>
        <begin position="197"/>
        <end position="341"/>
    </location>
</feature>
<dbReference type="Proteomes" id="UP000606498">
    <property type="component" value="Unassembled WGS sequence"/>
</dbReference>
<dbReference type="Gene3D" id="3.40.50.2000">
    <property type="entry name" value="Glycogen Phosphorylase B"/>
    <property type="match status" value="1"/>
</dbReference>
<dbReference type="InterPro" id="IPR001296">
    <property type="entry name" value="Glyco_trans_1"/>
</dbReference>
<dbReference type="RefSeq" id="WP_100142296.1">
    <property type="nucleotide sequence ID" value="NZ_BMKO01000001.1"/>
</dbReference>
<accession>A0ABQ1T1T1</accession>
<comment type="caution">
    <text evidence="3">The sequence shown here is derived from an EMBL/GenBank/DDBJ whole genome shotgun (WGS) entry which is preliminary data.</text>
</comment>
<organism evidence="3 4">
    <name type="scientific">Shewanella carassii</name>
    <dbReference type="NCBI Taxonomy" id="1987584"/>
    <lineage>
        <taxon>Bacteria</taxon>
        <taxon>Pseudomonadati</taxon>
        <taxon>Pseudomonadota</taxon>
        <taxon>Gammaproteobacteria</taxon>
        <taxon>Alteromonadales</taxon>
        <taxon>Shewanellaceae</taxon>
        <taxon>Shewanella</taxon>
    </lineage>
</organism>
<keyword evidence="1" id="KW-0808">Transferase</keyword>
<dbReference type="PANTHER" id="PTHR46401">
    <property type="entry name" value="GLYCOSYLTRANSFERASE WBBK-RELATED"/>
    <property type="match status" value="1"/>
</dbReference>
<dbReference type="PANTHER" id="PTHR46401:SF2">
    <property type="entry name" value="GLYCOSYLTRANSFERASE WBBK-RELATED"/>
    <property type="match status" value="1"/>
</dbReference>
<gene>
    <name evidence="3" type="ORF">GCM10011520_08420</name>
</gene>
<sequence length="376" mass="42548">MAKVLINASNLHHGGGVQVAASFIYELHFLCSTTETDFTVILSSEVKNSIPKDINWNVFENVIEENIFGVSVGTLKFRRLFSSFDLCLTVFGPNYIVNGCRFNIVGFAQPWIIYPDNSLYSSMSKLIFLKTKLKFYIQKVFFQSADVLIVEHDLVKRKLVELGFNKNKISIVNNSVSSYFLESDCLTHNKLNRFGAEQDFNIGFLGRGYPHKNLKILLDVDKLLKVKYNIKCNFVFTLTTEEMNEHGFSLLDNFYSYGAINSQLCPSFYNAIDALIFPSLLECFSATPLEAMYMRVPLIASDLPFVTDICHDAATYFDPNSADDIAKSIVRVVVNEEETKNKVYAGSRLVESGFTAKQRASMYLSIIDNALKGYYV</sequence>
<evidence type="ECO:0000313" key="4">
    <source>
        <dbReference type="Proteomes" id="UP000606498"/>
    </source>
</evidence>
<reference evidence="4" key="1">
    <citation type="journal article" date="2019" name="Int. J. Syst. Evol. Microbiol.">
        <title>The Global Catalogue of Microorganisms (GCM) 10K type strain sequencing project: providing services to taxonomists for standard genome sequencing and annotation.</title>
        <authorList>
            <consortium name="The Broad Institute Genomics Platform"/>
            <consortium name="The Broad Institute Genome Sequencing Center for Infectious Disease"/>
            <person name="Wu L."/>
            <person name="Ma J."/>
        </authorList>
    </citation>
    <scope>NUCLEOTIDE SEQUENCE [LARGE SCALE GENOMIC DNA]</scope>
    <source>
        <strain evidence="4">CGMCC 1.16033</strain>
    </source>
</reference>
<protein>
    <recommendedName>
        <fullName evidence="2">Glycosyl transferase family 1 domain-containing protein</fullName>
    </recommendedName>
</protein>
<proteinExistence type="predicted"/>